<comment type="caution">
    <text evidence="2">The sequence shown here is derived from an EMBL/GenBank/DDBJ whole genome shotgun (WGS) entry which is preliminary data.</text>
</comment>
<dbReference type="Proteomes" id="UP001199044">
    <property type="component" value="Unassembled WGS sequence"/>
</dbReference>
<organism evidence="2 3">
    <name type="scientific">Vibrio tritonius</name>
    <dbReference type="NCBI Taxonomy" id="1435069"/>
    <lineage>
        <taxon>Bacteria</taxon>
        <taxon>Pseudomonadati</taxon>
        <taxon>Pseudomonadota</taxon>
        <taxon>Gammaproteobacteria</taxon>
        <taxon>Vibrionales</taxon>
        <taxon>Vibrionaceae</taxon>
        <taxon>Vibrio</taxon>
    </lineage>
</organism>
<name>A0ABS7YVN4_9VIBR</name>
<sequence length="377" mass="42342">MWGKIRTIYLSLMLLFTLPAHAQTWSEITENAQGQVVDFYLPAGSSDAINYLKWSASILHTRYQIVLRIHPVHDFNAVIQDLSAPLKTKADVLWLSGASFAHLRNNAMLYGPFVEQLPNWSYVDQSLPIEQDAALTTLGLEAPWGMGQLAYIYDSKRLYNPPQNYHELLSYARAFPGRIAYPSPKQFLGTQFLQALLIELTNNNPALQQPVNDADFAALTAPLWRYLDDLHPYLWRQGKVFPTSAAAMMKMLAQNKIDLIPTFNTNMLYDAQSKGHLPLSTKVYSMDRGALTVIHYLAIPSAAQAKEGALVTINFLLSPEAQSRKGMISVWGDLSILRSESLTGAVKHVSTYYPITAPDPSWAKALNEAWIKRYIPK</sequence>
<evidence type="ECO:0000256" key="1">
    <source>
        <dbReference type="SAM" id="SignalP"/>
    </source>
</evidence>
<dbReference type="Pfam" id="PF13416">
    <property type="entry name" value="SBP_bac_8"/>
    <property type="match status" value="1"/>
</dbReference>
<evidence type="ECO:0000313" key="3">
    <source>
        <dbReference type="Proteomes" id="UP001199044"/>
    </source>
</evidence>
<keyword evidence="1" id="KW-0732">Signal</keyword>
<dbReference type="RefSeq" id="WP_225251825.1">
    <property type="nucleotide sequence ID" value="NZ_JAIWIU010000168.1"/>
</dbReference>
<accession>A0ABS7YVN4</accession>
<dbReference type="PIRSF" id="PIRSF029172">
    <property type="entry name" value="UCP029172_ABC_sbc_YnjB"/>
    <property type="match status" value="1"/>
</dbReference>
<proteinExistence type="predicted"/>
<dbReference type="InterPro" id="IPR006059">
    <property type="entry name" value="SBP"/>
</dbReference>
<gene>
    <name evidence="2" type="ORF">LDJ79_19920</name>
</gene>
<dbReference type="Gene3D" id="3.40.190.10">
    <property type="entry name" value="Periplasmic binding protein-like II"/>
    <property type="match status" value="2"/>
</dbReference>
<dbReference type="InterPro" id="IPR027020">
    <property type="entry name" value="YnjB"/>
</dbReference>
<dbReference type="PANTHER" id="PTHR42779">
    <property type="entry name" value="PROTEIN YNJB"/>
    <property type="match status" value="1"/>
</dbReference>
<evidence type="ECO:0000313" key="2">
    <source>
        <dbReference type="EMBL" id="MCA2018395.1"/>
    </source>
</evidence>
<dbReference type="PANTHER" id="PTHR42779:SF1">
    <property type="entry name" value="PROTEIN YNJB"/>
    <property type="match status" value="1"/>
</dbReference>
<dbReference type="NCBIfam" id="NF008633">
    <property type="entry name" value="PRK11622.1"/>
    <property type="match status" value="1"/>
</dbReference>
<feature type="chain" id="PRO_5045365203" evidence="1">
    <location>
        <begin position="23"/>
        <end position="377"/>
    </location>
</feature>
<dbReference type="SUPFAM" id="SSF53850">
    <property type="entry name" value="Periplasmic binding protein-like II"/>
    <property type="match status" value="1"/>
</dbReference>
<protein>
    <submittedName>
        <fullName evidence="2">ABC transporter substrate-binding protein</fullName>
    </submittedName>
</protein>
<feature type="signal peptide" evidence="1">
    <location>
        <begin position="1"/>
        <end position="22"/>
    </location>
</feature>
<reference evidence="3" key="1">
    <citation type="submission" date="2023-07" db="EMBL/GenBank/DDBJ databases">
        <title>Molecular identification of indigenous halophilic bacteria isolated from red sea cost, biodegradation of synthetic dyes and assessment of degraded metabolite toxicity.</title>
        <authorList>
            <person name="Chaieb K."/>
            <person name="Altayb H.N."/>
        </authorList>
    </citation>
    <scope>NUCLEOTIDE SEQUENCE [LARGE SCALE GENOMIC DNA]</scope>
    <source>
        <strain evidence="3">K20</strain>
    </source>
</reference>
<keyword evidence="3" id="KW-1185">Reference proteome</keyword>
<dbReference type="EMBL" id="JAIWIU010000168">
    <property type="protein sequence ID" value="MCA2018395.1"/>
    <property type="molecule type" value="Genomic_DNA"/>
</dbReference>